<keyword evidence="3" id="KW-1185">Reference proteome</keyword>
<dbReference type="Gene3D" id="3.40.50.2000">
    <property type="entry name" value="Glycogen Phosphorylase B"/>
    <property type="match status" value="2"/>
</dbReference>
<dbReference type="RefSeq" id="WP_008847962.1">
    <property type="nucleotide sequence ID" value="NZ_AOJH01000043.1"/>
</dbReference>
<dbReference type="CDD" id="cd03794">
    <property type="entry name" value="GT4_WbuB-like"/>
    <property type="match status" value="1"/>
</dbReference>
<name>M0P7M7_9EURY</name>
<dbReference type="Pfam" id="PF13439">
    <property type="entry name" value="Glyco_transf_4"/>
    <property type="match status" value="1"/>
</dbReference>
<accession>M0P7M7</accession>
<dbReference type="Proteomes" id="UP000011546">
    <property type="component" value="Unassembled WGS sequence"/>
</dbReference>
<dbReference type="PANTHER" id="PTHR12526:SF622">
    <property type="entry name" value="GLYCOSYLTRANSFERASE (GROUP I)"/>
    <property type="match status" value="1"/>
</dbReference>
<proteinExistence type="predicted"/>
<dbReference type="InterPro" id="IPR028098">
    <property type="entry name" value="Glyco_trans_4-like_N"/>
</dbReference>
<gene>
    <name evidence="2" type="ORF">C468_06143</name>
</gene>
<evidence type="ECO:0000313" key="3">
    <source>
        <dbReference type="Proteomes" id="UP000011546"/>
    </source>
</evidence>
<dbReference type="Pfam" id="PF13692">
    <property type="entry name" value="Glyco_trans_1_4"/>
    <property type="match status" value="1"/>
</dbReference>
<dbReference type="EMBL" id="AOJH01000043">
    <property type="protein sequence ID" value="EMA65539.1"/>
    <property type="molecule type" value="Genomic_DNA"/>
</dbReference>
<protein>
    <submittedName>
        <fullName evidence="2">Group 1 glycosyl transferase</fullName>
    </submittedName>
</protein>
<dbReference type="STRING" id="1230456.C468_06143"/>
<dbReference type="PATRIC" id="fig|1230456.3.peg.1199"/>
<sequence>MILEGEYPPDARVRKEAKALLASGHDVRVLTERAGEPRPSDGDVVSRRTVDGADVVVHTDARSPMEELRGTYRSVTAGTYPRWARRIRDRIAGGADVLHVHDLRLARTALGVAEGVPVVVDLHENFPEAVVQYRRRDTPVETLTSPTKVARRVLRPKRHWDERLAEALQAADHALAVVPEARERYLEAGAAPDRVSVVSNTVDVEWFDDCVDRFSPPETEGFVLTYTGTLSGEHRGVDTAIRALSVLRRSVPDATLRIVGGRSKVKGRLEELAADLGVSDAIEFTGWVDERTIPGHIAAADVGLVPHRATPHTNTTVPHKLFQYMAGAIPVLATETTAVARVVRDAEAGVVVPPEDPDSLAQAALALEGEETARRFGENAREAVQTTYGWHRDAERLRGVYDELGVAGS</sequence>
<dbReference type="GO" id="GO:0016740">
    <property type="term" value="F:transferase activity"/>
    <property type="evidence" value="ECO:0007669"/>
    <property type="project" value="UniProtKB-KW"/>
</dbReference>
<evidence type="ECO:0000259" key="1">
    <source>
        <dbReference type="Pfam" id="PF13439"/>
    </source>
</evidence>
<dbReference type="SUPFAM" id="SSF53756">
    <property type="entry name" value="UDP-Glycosyltransferase/glycogen phosphorylase"/>
    <property type="match status" value="1"/>
</dbReference>
<dbReference type="AlphaFoldDB" id="M0P7M7"/>
<keyword evidence="2" id="KW-0808">Transferase</keyword>
<dbReference type="PANTHER" id="PTHR12526">
    <property type="entry name" value="GLYCOSYLTRANSFERASE"/>
    <property type="match status" value="1"/>
</dbReference>
<comment type="caution">
    <text evidence="2">The sequence shown here is derived from an EMBL/GenBank/DDBJ whole genome shotgun (WGS) entry which is preliminary data.</text>
</comment>
<evidence type="ECO:0000313" key="2">
    <source>
        <dbReference type="EMBL" id="EMA65539.1"/>
    </source>
</evidence>
<reference evidence="2 3" key="1">
    <citation type="journal article" date="2014" name="PLoS Genet.">
        <title>Phylogenetically driven sequencing of extremely halophilic archaea reveals strategies for static and dynamic osmo-response.</title>
        <authorList>
            <person name="Becker E.A."/>
            <person name="Seitzer P.M."/>
            <person name="Tritt A."/>
            <person name="Larsen D."/>
            <person name="Krusor M."/>
            <person name="Yao A.I."/>
            <person name="Wu D."/>
            <person name="Madern D."/>
            <person name="Eisen J.A."/>
            <person name="Darling A.E."/>
            <person name="Facciotti M.T."/>
        </authorList>
    </citation>
    <scope>NUCLEOTIDE SEQUENCE [LARGE SCALE GENOMIC DNA]</scope>
    <source>
        <strain evidence="2 3">JCM 14978</strain>
    </source>
</reference>
<feature type="domain" description="Glycosyltransferase subfamily 4-like N-terminal" evidence="1">
    <location>
        <begin position="14"/>
        <end position="205"/>
    </location>
</feature>
<organism evidence="2 3">
    <name type="scientific">Halorubrum kocurii JCM 14978</name>
    <dbReference type="NCBI Taxonomy" id="1230456"/>
    <lineage>
        <taxon>Archaea</taxon>
        <taxon>Methanobacteriati</taxon>
        <taxon>Methanobacteriota</taxon>
        <taxon>Stenosarchaea group</taxon>
        <taxon>Halobacteria</taxon>
        <taxon>Halobacteriales</taxon>
        <taxon>Haloferacaceae</taxon>
        <taxon>Halorubrum</taxon>
    </lineage>
</organism>